<reference evidence="3" key="1">
    <citation type="journal article" date="2015" name="Nature">
        <title>Complex archaea that bridge the gap between prokaryotes and eukaryotes.</title>
        <authorList>
            <person name="Spang A."/>
            <person name="Saw J.H."/>
            <person name="Jorgensen S.L."/>
            <person name="Zaremba-Niedzwiedzka K."/>
            <person name="Martijn J."/>
            <person name="Lind A.E."/>
            <person name="van Eijk R."/>
            <person name="Schleper C."/>
            <person name="Guy L."/>
            <person name="Ettema T.J."/>
        </authorList>
    </citation>
    <scope>NUCLEOTIDE SEQUENCE</scope>
</reference>
<dbReference type="AlphaFoldDB" id="A0A0F9IXH9"/>
<sequence>MTVHSTQILSLYQAKIDTGELCFDAAQQNAVEALNTLTEQLQAHTSWWQKAPLIKGVYLYGPVGRGKSMLMDLFYKNLPIEQKQRLHFHHFIAQVHAQLTQLQGQKNPLILIAKQWAKNIRVLCFDEFFVSDIGDAMVMARLFNALFEQGVVLVATSNAKPEQLYYNGLQRARFLPTIDLINSHCHIISVAGEDDHRFRYGKNSRHYFINLSNHDFKNEFLASYAEVTYRNTISVHGRNLPYLLKADNALMIDFMALCSGPRSANDYMFLATQFDVLYVSNVPQMGVKATGKVIVHGIEDSYQREKQTLDEHTFDDEARRFIALVDEFYDCHKLLVINAQTDIEHLYKGKKLSFEYARTQSRIVEMQNW</sequence>
<dbReference type="EMBL" id="LAZR01011384">
    <property type="protein sequence ID" value="KKM61988.1"/>
    <property type="molecule type" value="Genomic_DNA"/>
</dbReference>
<dbReference type="Pfam" id="PF03969">
    <property type="entry name" value="AFG1_ATPase"/>
    <property type="match status" value="1"/>
</dbReference>
<evidence type="ECO:0008006" key="4">
    <source>
        <dbReference type="Google" id="ProtNLM"/>
    </source>
</evidence>
<evidence type="ECO:0000256" key="2">
    <source>
        <dbReference type="ARBA" id="ARBA00022840"/>
    </source>
</evidence>
<dbReference type="SUPFAM" id="SSF52540">
    <property type="entry name" value="P-loop containing nucleoside triphosphate hydrolases"/>
    <property type="match status" value="1"/>
</dbReference>
<dbReference type="PANTHER" id="PTHR12169">
    <property type="entry name" value="ATPASE N2B"/>
    <property type="match status" value="1"/>
</dbReference>
<dbReference type="NCBIfam" id="NF040713">
    <property type="entry name" value="ZapE"/>
    <property type="match status" value="1"/>
</dbReference>
<dbReference type="Gene3D" id="3.40.50.300">
    <property type="entry name" value="P-loop containing nucleotide triphosphate hydrolases"/>
    <property type="match status" value="1"/>
</dbReference>
<dbReference type="GO" id="GO:0005737">
    <property type="term" value="C:cytoplasm"/>
    <property type="evidence" value="ECO:0007669"/>
    <property type="project" value="TreeGrafter"/>
</dbReference>
<accession>A0A0F9IXH9</accession>
<keyword evidence="1" id="KW-0547">Nucleotide-binding</keyword>
<comment type="caution">
    <text evidence="3">The sequence shown here is derived from an EMBL/GenBank/DDBJ whole genome shotgun (WGS) entry which is preliminary data.</text>
</comment>
<evidence type="ECO:0000313" key="3">
    <source>
        <dbReference type="EMBL" id="KKM61988.1"/>
    </source>
</evidence>
<proteinExistence type="predicted"/>
<evidence type="ECO:0000256" key="1">
    <source>
        <dbReference type="ARBA" id="ARBA00022741"/>
    </source>
</evidence>
<keyword evidence="2" id="KW-0067">ATP-binding</keyword>
<dbReference type="InterPro" id="IPR027417">
    <property type="entry name" value="P-loop_NTPase"/>
</dbReference>
<protein>
    <recommendedName>
        <fullName evidence="4">Cell division protein ZapE</fullName>
    </recommendedName>
</protein>
<dbReference type="InterPro" id="IPR005654">
    <property type="entry name" value="ATPase_AFG1-like"/>
</dbReference>
<dbReference type="GO" id="GO:0005524">
    <property type="term" value="F:ATP binding"/>
    <property type="evidence" value="ECO:0007669"/>
    <property type="project" value="UniProtKB-KW"/>
</dbReference>
<dbReference type="GO" id="GO:0016887">
    <property type="term" value="F:ATP hydrolysis activity"/>
    <property type="evidence" value="ECO:0007669"/>
    <property type="project" value="InterPro"/>
</dbReference>
<organism evidence="3">
    <name type="scientific">marine sediment metagenome</name>
    <dbReference type="NCBI Taxonomy" id="412755"/>
    <lineage>
        <taxon>unclassified sequences</taxon>
        <taxon>metagenomes</taxon>
        <taxon>ecological metagenomes</taxon>
    </lineage>
</organism>
<gene>
    <name evidence="3" type="ORF">LCGC14_1526210</name>
</gene>
<dbReference type="CDD" id="cd00267">
    <property type="entry name" value="ABC_ATPase"/>
    <property type="match status" value="1"/>
</dbReference>
<name>A0A0F9IXH9_9ZZZZ</name>
<dbReference type="PANTHER" id="PTHR12169:SF6">
    <property type="entry name" value="AFG1-LIKE ATPASE"/>
    <property type="match status" value="1"/>
</dbReference>